<name>A0ABC8RBN3_9AQUA</name>
<organism evidence="1 2">
    <name type="scientific">Ilex paraguariensis</name>
    <name type="common">yerba mate</name>
    <dbReference type="NCBI Taxonomy" id="185542"/>
    <lineage>
        <taxon>Eukaryota</taxon>
        <taxon>Viridiplantae</taxon>
        <taxon>Streptophyta</taxon>
        <taxon>Embryophyta</taxon>
        <taxon>Tracheophyta</taxon>
        <taxon>Spermatophyta</taxon>
        <taxon>Magnoliopsida</taxon>
        <taxon>eudicotyledons</taxon>
        <taxon>Gunneridae</taxon>
        <taxon>Pentapetalae</taxon>
        <taxon>asterids</taxon>
        <taxon>campanulids</taxon>
        <taxon>Aquifoliales</taxon>
        <taxon>Aquifoliaceae</taxon>
        <taxon>Ilex</taxon>
    </lineage>
</organism>
<dbReference type="AlphaFoldDB" id="A0ABC8RBN3"/>
<protein>
    <submittedName>
        <fullName evidence="1">Uncharacterized protein</fullName>
    </submittedName>
</protein>
<gene>
    <name evidence="1" type="ORF">ILEXP_LOCUS7823</name>
</gene>
<comment type="caution">
    <text evidence="1">The sequence shown here is derived from an EMBL/GenBank/DDBJ whole genome shotgun (WGS) entry which is preliminary data.</text>
</comment>
<dbReference type="EMBL" id="CAUOFW020001036">
    <property type="protein sequence ID" value="CAK9140379.1"/>
    <property type="molecule type" value="Genomic_DNA"/>
</dbReference>
<reference evidence="1 2" key="1">
    <citation type="submission" date="2024-02" db="EMBL/GenBank/DDBJ databases">
        <authorList>
            <person name="Vignale AGUSTIN F."/>
            <person name="Sosa J E."/>
            <person name="Modenutti C."/>
        </authorList>
    </citation>
    <scope>NUCLEOTIDE SEQUENCE [LARGE SCALE GENOMIC DNA]</scope>
</reference>
<evidence type="ECO:0000313" key="1">
    <source>
        <dbReference type="EMBL" id="CAK9140379.1"/>
    </source>
</evidence>
<dbReference type="PANTHER" id="PTHR48436">
    <property type="entry name" value="2, PUTATIVE-RELATED"/>
    <property type="match status" value="1"/>
</dbReference>
<dbReference type="InterPro" id="IPR055276">
    <property type="entry name" value="NHL41-like"/>
</dbReference>
<evidence type="ECO:0000313" key="2">
    <source>
        <dbReference type="Proteomes" id="UP001642360"/>
    </source>
</evidence>
<sequence length="158" mass="17437">MAGIRQFELGEGLDASGVTTEILTCNCSMELVLDNKSKVFGLYIHSPVMAMSFGHLPFAISTGPELYAGSDTSTSFQLSVGTRNKPMYGAGRSMQDLLESGKGLPLVIHVSLRSRFRMVWKLINPKFEHQAQCFLVLSHAYDKKHRTQAYNSSCIVTS</sequence>
<accession>A0ABC8RBN3</accession>
<keyword evidence="2" id="KW-1185">Reference proteome</keyword>
<dbReference type="PANTHER" id="PTHR48436:SF1">
    <property type="entry name" value="2, PUTATIVE-RELATED"/>
    <property type="match status" value="1"/>
</dbReference>
<proteinExistence type="predicted"/>
<dbReference type="Proteomes" id="UP001642360">
    <property type="component" value="Unassembled WGS sequence"/>
</dbReference>